<protein>
    <submittedName>
        <fullName evidence="1">Uncharacterized protein</fullName>
    </submittedName>
</protein>
<reference evidence="1 2" key="1">
    <citation type="journal article" date="2016" name="Mol. Biol. Evol.">
        <title>Comparative Genomics of Early-Diverging Mushroom-Forming Fungi Provides Insights into the Origins of Lignocellulose Decay Capabilities.</title>
        <authorList>
            <person name="Nagy L.G."/>
            <person name="Riley R."/>
            <person name="Tritt A."/>
            <person name="Adam C."/>
            <person name="Daum C."/>
            <person name="Floudas D."/>
            <person name="Sun H."/>
            <person name="Yadav J.S."/>
            <person name="Pangilinan J."/>
            <person name="Larsson K.H."/>
            <person name="Matsuura K."/>
            <person name="Barry K."/>
            <person name="Labutti K."/>
            <person name="Kuo R."/>
            <person name="Ohm R.A."/>
            <person name="Bhattacharya S.S."/>
            <person name="Shirouzu T."/>
            <person name="Yoshinaga Y."/>
            <person name="Martin F.M."/>
            <person name="Grigoriev I.V."/>
            <person name="Hibbett D.S."/>
        </authorList>
    </citation>
    <scope>NUCLEOTIDE SEQUENCE [LARGE SCALE GENOMIC DNA]</scope>
    <source>
        <strain evidence="1 2">HHB12029</strain>
    </source>
</reference>
<sequence>MLAPRSSLRPGHYHIYSMPRPRTSFLTMRHLPGCLRASYLSRAQAGNILSPNCSFPRPSSPTDMVTCLSSLVRLTRYRVLSKQRECMYGPWPWSRFAPAGRYCGCGVHACCRSRTPRPCIAAFTFEFKKGRISVVPGTMICMCADPCTSCPTLLNVWLCHRDTMLECWACFSPAWTTLQLTTENGGDAV</sequence>
<accession>A0A165B1V9</accession>
<dbReference type="EMBL" id="KV426579">
    <property type="protein sequence ID" value="KZV79672.1"/>
    <property type="molecule type" value="Genomic_DNA"/>
</dbReference>
<organism evidence="1 2">
    <name type="scientific">Exidia glandulosa HHB12029</name>
    <dbReference type="NCBI Taxonomy" id="1314781"/>
    <lineage>
        <taxon>Eukaryota</taxon>
        <taxon>Fungi</taxon>
        <taxon>Dikarya</taxon>
        <taxon>Basidiomycota</taxon>
        <taxon>Agaricomycotina</taxon>
        <taxon>Agaricomycetes</taxon>
        <taxon>Auriculariales</taxon>
        <taxon>Exidiaceae</taxon>
        <taxon>Exidia</taxon>
    </lineage>
</organism>
<evidence type="ECO:0000313" key="2">
    <source>
        <dbReference type="Proteomes" id="UP000077266"/>
    </source>
</evidence>
<dbReference type="Proteomes" id="UP000077266">
    <property type="component" value="Unassembled WGS sequence"/>
</dbReference>
<gene>
    <name evidence="1" type="ORF">EXIGLDRAFT_454462</name>
</gene>
<keyword evidence="2" id="KW-1185">Reference proteome</keyword>
<evidence type="ECO:0000313" key="1">
    <source>
        <dbReference type="EMBL" id="KZV79672.1"/>
    </source>
</evidence>
<dbReference type="InParanoid" id="A0A165B1V9"/>
<dbReference type="AlphaFoldDB" id="A0A165B1V9"/>
<name>A0A165B1V9_EXIGL</name>
<proteinExistence type="predicted"/>